<protein>
    <recommendedName>
        <fullName evidence="5">non-specific serine/threonine protein kinase</fullName>
        <ecNumber evidence="5">2.7.11.1</ecNumber>
    </recommendedName>
</protein>
<evidence type="ECO:0000256" key="3">
    <source>
        <dbReference type="ARBA" id="ARBA00008536"/>
    </source>
</evidence>
<evidence type="ECO:0000256" key="6">
    <source>
        <dbReference type="ARBA" id="ARBA00022475"/>
    </source>
</evidence>
<dbReference type="InterPro" id="IPR000985">
    <property type="entry name" value="Lectin_LegA_CS"/>
</dbReference>
<evidence type="ECO:0000256" key="25">
    <source>
        <dbReference type="SAM" id="Phobius"/>
    </source>
</evidence>
<dbReference type="InterPro" id="IPR001220">
    <property type="entry name" value="Legume_lectin_dom"/>
</dbReference>
<dbReference type="SMART" id="SM00220">
    <property type="entry name" value="S_TKc"/>
    <property type="match status" value="1"/>
</dbReference>
<dbReference type="GO" id="GO:0009610">
    <property type="term" value="P:response to symbiotic fungus"/>
    <property type="evidence" value="ECO:0007669"/>
    <property type="project" value="UniProtKB-ARBA"/>
</dbReference>
<dbReference type="FunFam" id="3.30.200.20:FF:000168">
    <property type="entry name" value="L-type lectin-domain containing receptor kinase IX.1"/>
    <property type="match status" value="1"/>
</dbReference>
<evidence type="ECO:0000256" key="21">
    <source>
        <dbReference type="ARBA" id="ARBA00058818"/>
    </source>
</evidence>
<dbReference type="PROSITE" id="PS00108">
    <property type="entry name" value="PROTEIN_KINASE_ST"/>
    <property type="match status" value="1"/>
</dbReference>
<feature type="domain" description="Protein kinase" evidence="26">
    <location>
        <begin position="373"/>
        <end position="653"/>
    </location>
</feature>
<dbReference type="PROSITE" id="PS00107">
    <property type="entry name" value="PROTEIN_KINASE_ATP"/>
    <property type="match status" value="1"/>
</dbReference>
<evidence type="ECO:0000256" key="23">
    <source>
        <dbReference type="PROSITE-ProRule" id="PRU10141"/>
    </source>
</evidence>
<evidence type="ECO:0000256" key="17">
    <source>
        <dbReference type="ARBA" id="ARBA00023136"/>
    </source>
</evidence>
<dbReference type="CDD" id="cd14066">
    <property type="entry name" value="STKc_IRAK"/>
    <property type="match status" value="1"/>
</dbReference>
<evidence type="ECO:0000256" key="4">
    <source>
        <dbReference type="ARBA" id="ARBA00010217"/>
    </source>
</evidence>
<feature type="region of interest" description="Disordered" evidence="24">
    <location>
        <begin position="655"/>
        <end position="674"/>
    </location>
</feature>
<feature type="binding site" evidence="23">
    <location>
        <position position="402"/>
    </location>
    <ligand>
        <name>ATP</name>
        <dbReference type="ChEBI" id="CHEBI:30616"/>
    </ligand>
</feature>
<evidence type="ECO:0000256" key="20">
    <source>
        <dbReference type="ARBA" id="ARBA00058054"/>
    </source>
</evidence>
<dbReference type="FunFam" id="2.60.120.200:FF:000103">
    <property type="entry name" value="L-type lectin-domain containing receptor kinase IX.1"/>
    <property type="match status" value="1"/>
</dbReference>
<evidence type="ECO:0000256" key="19">
    <source>
        <dbReference type="ARBA" id="ARBA00023180"/>
    </source>
</evidence>
<dbReference type="InterPro" id="IPR008271">
    <property type="entry name" value="Ser/Thr_kinase_AS"/>
</dbReference>
<dbReference type="AlphaFoldDB" id="A0A396HA86"/>
<comment type="function">
    <text evidence="21">Promotes hydrogen peroxide H(2)O(2) production and cell death.</text>
</comment>
<evidence type="ECO:0000256" key="13">
    <source>
        <dbReference type="ARBA" id="ARBA00022777"/>
    </source>
</evidence>
<keyword evidence="16 25" id="KW-1133">Transmembrane helix</keyword>
<evidence type="ECO:0000256" key="12">
    <source>
        <dbReference type="ARBA" id="ARBA00022741"/>
    </source>
</evidence>
<dbReference type="InterPro" id="IPR017441">
    <property type="entry name" value="Protein_kinase_ATP_BS"/>
</dbReference>
<dbReference type="SUPFAM" id="SSF56112">
    <property type="entry name" value="Protein kinase-like (PK-like)"/>
    <property type="match status" value="1"/>
</dbReference>
<comment type="function">
    <text evidence="20">Involved in resistance response to the pathogenic oomycetes Phytophthora infestans and Phytophthora capsici.</text>
</comment>
<comment type="subcellular location">
    <subcellularLocation>
        <location evidence="1">Cell membrane</location>
        <topology evidence="1">Single-pass type I membrane protein</topology>
    </subcellularLocation>
</comment>
<evidence type="ECO:0000256" key="8">
    <source>
        <dbReference type="ARBA" id="ARBA00022679"/>
    </source>
</evidence>
<dbReference type="PROSITE" id="PS00307">
    <property type="entry name" value="LECTIN_LEGUME_BETA"/>
    <property type="match status" value="1"/>
</dbReference>
<name>A0A396HA86_MEDTR</name>
<keyword evidence="10" id="KW-0732">Signal</keyword>
<keyword evidence="8 27" id="KW-0808">Transferase</keyword>
<dbReference type="GO" id="GO:0002229">
    <property type="term" value="P:defense response to oomycetes"/>
    <property type="evidence" value="ECO:0007669"/>
    <property type="project" value="UniProtKB-ARBA"/>
</dbReference>
<evidence type="ECO:0000256" key="2">
    <source>
        <dbReference type="ARBA" id="ARBA00007606"/>
    </source>
</evidence>
<keyword evidence="15 23" id="KW-0067">ATP-binding</keyword>
<dbReference type="EMBL" id="PSQE01000007">
    <property type="protein sequence ID" value="RHN49451.1"/>
    <property type="molecule type" value="Genomic_DNA"/>
</dbReference>
<keyword evidence="11" id="KW-0430">Lectin</keyword>
<evidence type="ECO:0000256" key="10">
    <source>
        <dbReference type="ARBA" id="ARBA00022729"/>
    </source>
</evidence>
<dbReference type="GO" id="GO:0005886">
    <property type="term" value="C:plasma membrane"/>
    <property type="evidence" value="ECO:0007669"/>
    <property type="project" value="UniProtKB-SubCell"/>
</dbReference>
<dbReference type="FunFam" id="1.10.510.10:FF:000240">
    <property type="entry name" value="Lectin-domain containing receptor kinase A4.3"/>
    <property type="match status" value="1"/>
</dbReference>
<evidence type="ECO:0000256" key="5">
    <source>
        <dbReference type="ARBA" id="ARBA00012513"/>
    </source>
</evidence>
<dbReference type="Gene3D" id="1.10.510.10">
    <property type="entry name" value="Transferase(Phosphotransferase) domain 1"/>
    <property type="match status" value="1"/>
</dbReference>
<dbReference type="EC" id="2.7.11.1" evidence="5"/>
<evidence type="ECO:0000256" key="16">
    <source>
        <dbReference type="ARBA" id="ARBA00022989"/>
    </source>
</evidence>
<comment type="similarity">
    <text evidence="4">In the C-terminal section; belongs to the protein kinase superfamily. Ser/Thr protein kinase family.</text>
</comment>
<feature type="transmembrane region" description="Helical" evidence="25">
    <location>
        <begin position="307"/>
        <end position="329"/>
    </location>
</feature>
<keyword evidence="14" id="KW-0611">Plant defense</keyword>
<dbReference type="Gene3D" id="2.60.120.200">
    <property type="match status" value="1"/>
</dbReference>
<dbReference type="InterPro" id="IPR050528">
    <property type="entry name" value="L-type_Lectin-RKs"/>
</dbReference>
<evidence type="ECO:0000256" key="18">
    <source>
        <dbReference type="ARBA" id="ARBA00023170"/>
    </source>
</evidence>
<dbReference type="PANTHER" id="PTHR27007">
    <property type="match status" value="1"/>
</dbReference>
<dbReference type="GO" id="GO:0009626">
    <property type="term" value="P:plant-type hypersensitive response"/>
    <property type="evidence" value="ECO:0007669"/>
    <property type="project" value="UniProtKB-ARBA"/>
</dbReference>
<evidence type="ECO:0000256" key="24">
    <source>
        <dbReference type="SAM" id="MobiDB-lite"/>
    </source>
</evidence>
<proteinExistence type="inferred from homology"/>
<evidence type="ECO:0000259" key="26">
    <source>
        <dbReference type="PROSITE" id="PS50011"/>
    </source>
</evidence>
<dbReference type="PROSITE" id="PS00308">
    <property type="entry name" value="LECTIN_LEGUME_ALPHA"/>
    <property type="match status" value="1"/>
</dbReference>
<dbReference type="Gramene" id="rna44284">
    <property type="protein sequence ID" value="RHN49451.1"/>
    <property type="gene ID" value="gene44284"/>
</dbReference>
<evidence type="ECO:0000256" key="15">
    <source>
        <dbReference type="ARBA" id="ARBA00022840"/>
    </source>
</evidence>
<evidence type="ECO:0000256" key="9">
    <source>
        <dbReference type="ARBA" id="ARBA00022692"/>
    </source>
</evidence>
<dbReference type="GO" id="GO:0005524">
    <property type="term" value="F:ATP binding"/>
    <property type="evidence" value="ECO:0007669"/>
    <property type="project" value="UniProtKB-UniRule"/>
</dbReference>
<comment type="similarity">
    <text evidence="2">Belongs to the leguminous lectin family.</text>
</comment>
<keyword evidence="9 25" id="KW-0812">Transmembrane</keyword>
<dbReference type="CDD" id="cd06899">
    <property type="entry name" value="lectin_legume_LecRK_Arcelin_ConA"/>
    <property type="match status" value="1"/>
</dbReference>
<sequence>MTTLNLDSFNFKINSHLEMAIRHVCLHEIGIIFLFQMMITSVKPLSFNYQQGFKYDNVKLEGDASLLYSSIQLTSTSSYEDETYSVGRVTCFEPLQLWEKTSRKLTDFTTQFSFVIFSNKTYFGDGLAFFFADPRLPLYYHIRQGGGLGLVNDYQILNSNGYSFVAVEFDTHQNDWDPPGTHVGINFNSLRSNITKPWFMDIRNKKAYHCKIEYNSSAHDLKVSFTENITNGEPSYSHLSYNVDLRDYLPERVIFGFSAATGYMFEMNKLLSWSFNSSLNQTSPVESPSPVPNIKISIKTDSKAGSIWVGVGVGVGIASSFLILGWFCISMWKRSKGNKEDSIFDLKMDDEFQKGTGPKKFCYNKLVSATNNFAEAEKIGQGGFGGVYKGYLKDIDTNVAIKRISRESKQGIKEYATEVKIIGQLRHRNLVQLIGWCHKKRDFLLIYEFMQNGSLDSHLYRGKSVLTWQMRYNIAMDLASALLYLHEEWEQCVLHRDVKSSNIMLDNNFNAKLGDFGLARLVDHEKGSQSDTTIIAGTMGYIAPEYITTGKATKESDIYSFGIVSLELASGRKPVDLNAKEDQMAIFDWVWELYRLGRLLEVVDTKLGGAFDEEQMERLVVIGLWCANPNYSFRPSVRQVIQVLKLEAPLPILPPPIKSPNPDPDSSASVAYTS</sequence>
<evidence type="ECO:0000256" key="1">
    <source>
        <dbReference type="ARBA" id="ARBA00004251"/>
    </source>
</evidence>
<dbReference type="Gene3D" id="3.30.200.20">
    <property type="entry name" value="Phosphorylase Kinase, domain 1"/>
    <property type="match status" value="1"/>
</dbReference>
<dbReference type="GO" id="GO:0004674">
    <property type="term" value="F:protein serine/threonine kinase activity"/>
    <property type="evidence" value="ECO:0007669"/>
    <property type="project" value="UniProtKB-KW"/>
</dbReference>
<dbReference type="GO" id="GO:0030246">
    <property type="term" value="F:carbohydrate binding"/>
    <property type="evidence" value="ECO:0007669"/>
    <property type="project" value="UniProtKB-KW"/>
</dbReference>
<dbReference type="InterPro" id="IPR000719">
    <property type="entry name" value="Prot_kinase_dom"/>
</dbReference>
<keyword evidence="7" id="KW-0723">Serine/threonine-protein kinase</keyword>
<keyword evidence="17 25" id="KW-0472">Membrane</keyword>
<evidence type="ECO:0000256" key="14">
    <source>
        <dbReference type="ARBA" id="ARBA00022821"/>
    </source>
</evidence>
<keyword evidence="18" id="KW-0675">Receptor</keyword>
<keyword evidence="12 23" id="KW-0547">Nucleotide-binding</keyword>
<comment type="caution">
    <text evidence="27">The sequence shown here is derived from an EMBL/GenBank/DDBJ whole genome shotgun (WGS) entry which is preliminary data.</text>
</comment>
<dbReference type="InterPro" id="IPR011009">
    <property type="entry name" value="Kinase-like_dom_sf"/>
</dbReference>
<comment type="subunit">
    <text evidence="22">Interacts with ABCG40.</text>
</comment>
<gene>
    <name evidence="27" type="ORF">MtrunA17_Chr7g0274661</name>
</gene>
<dbReference type="PROSITE" id="PS50011">
    <property type="entry name" value="PROTEIN_KINASE_DOM"/>
    <property type="match status" value="1"/>
</dbReference>
<dbReference type="InterPro" id="IPR013320">
    <property type="entry name" value="ConA-like_dom_sf"/>
</dbReference>
<evidence type="ECO:0000256" key="22">
    <source>
        <dbReference type="ARBA" id="ARBA00063357"/>
    </source>
</evidence>
<dbReference type="SUPFAM" id="SSF49899">
    <property type="entry name" value="Concanavalin A-like lectins/glucanases"/>
    <property type="match status" value="1"/>
</dbReference>
<comment type="similarity">
    <text evidence="3">In the N-terminal section; belongs to the leguminous lectin family.</text>
</comment>
<keyword evidence="6" id="KW-1003">Cell membrane</keyword>
<keyword evidence="13" id="KW-0418">Kinase</keyword>
<accession>A0A396HA86</accession>
<evidence type="ECO:0000313" key="28">
    <source>
        <dbReference type="Proteomes" id="UP000265566"/>
    </source>
</evidence>
<dbReference type="Proteomes" id="UP000265566">
    <property type="component" value="Chromosome 7"/>
</dbReference>
<dbReference type="Pfam" id="PF00069">
    <property type="entry name" value="Pkinase"/>
    <property type="match status" value="1"/>
</dbReference>
<evidence type="ECO:0000313" key="27">
    <source>
        <dbReference type="EMBL" id="RHN49451.1"/>
    </source>
</evidence>
<keyword evidence="19" id="KW-0325">Glycoprotein</keyword>
<organism evidence="27 28">
    <name type="scientific">Medicago truncatula</name>
    <name type="common">Barrel medic</name>
    <name type="synonym">Medicago tribuloides</name>
    <dbReference type="NCBI Taxonomy" id="3880"/>
    <lineage>
        <taxon>Eukaryota</taxon>
        <taxon>Viridiplantae</taxon>
        <taxon>Streptophyta</taxon>
        <taxon>Embryophyta</taxon>
        <taxon>Tracheophyta</taxon>
        <taxon>Spermatophyta</taxon>
        <taxon>Magnoliopsida</taxon>
        <taxon>eudicotyledons</taxon>
        <taxon>Gunneridae</taxon>
        <taxon>Pentapetalae</taxon>
        <taxon>rosids</taxon>
        <taxon>fabids</taxon>
        <taxon>Fabales</taxon>
        <taxon>Fabaceae</taxon>
        <taxon>Papilionoideae</taxon>
        <taxon>50 kb inversion clade</taxon>
        <taxon>NPAAA clade</taxon>
        <taxon>Hologalegina</taxon>
        <taxon>IRL clade</taxon>
        <taxon>Trifolieae</taxon>
        <taxon>Medicago</taxon>
    </lineage>
</organism>
<evidence type="ECO:0000256" key="7">
    <source>
        <dbReference type="ARBA" id="ARBA00022527"/>
    </source>
</evidence>
<evidence type="ECO:0000256" key="11">
    <source>
        <dbReference type="ARBA" id="ARBA00022734"/>
    </source>
</evidence>
<dbReference type="InterPro" id="IPR019825">
    <property type="entry name" value="Lectin_legB_Mn/Ca_BS"/>
</dbReference>
<reference evidence="28" key="1">
    <citation type="journal article" date="2018" name="Nat. Plants">
        <title>Whole-genome landscape of Medicago truncatula symbiotic genes.</title>
        <authorList>
            <person name="Pecrix Y."/>
            <person name="Staton S.E."/>
            <person name="Sallet E."/>
            <person name="Lelandais-Briere C."/>
            <person name="Moreau S."/>
            <person name="Carrere S."/>
            <person name="Blein T."/>
            <person name="Jardinaud M.F."/>
            <person name="Latrasse D."/>
            <person name="Zouine M."/>
            <person name="Zahm M."/>
            <person name="Kreplak J."/>
            <person name="Mayjonade B."/>
            <person name="Satge C."/>
            <person name="Perez M."/>
            <person name="Cauet S."/>
            <person name="Marande W."/>
            <person name="Chantry-Darmon C."/>
            <person name="Lopez-Roques C."/>
            <person name="Bouchez O."/>
            <person name="Berard A."/>
            <person name="Debelle F."/>
            <person name="Munos S."/>
            <person name="Bendahmane A."/>
            <person name="Berges H."/>
            <person name="Niebel A."/>
            <person name="Buitink J."/>
            <person name="Frugier F."/>
            <person name="Benhamed M."/>
            <person name="Crespi M."/>
            <person name="Gouzy J."/>
            <person name="Gamas P."/>
        </authorList>
    </citation>
    <scope>NUCLEOTIDE SEQUENCE [LARGE SCALE GENOMIC DNA]</scope>
    <source>
        <strain evidence="28">cv. Jemalong A17</strain>
    </source>
</reference>
<dbReference type="Pfam" id="PF00139">
    <property type="entry name" value="Lectin_legB"/>
    <property type="match status" value="1"/>
</dbReference>